<proteinExistence type="inferred from homology"/>
<name>A0ABS2FIT4_9CLOT</name>
<reference evidence="7 8" key="1">
    <citation type="journal article" date="2021" name="Sci. Rep.">
        <title>The distribution of antibiotic resistance genes in chicken gut microbiota commensals.</title>
        <authorList>
            <person name="Juricova H."/>
            <person name="Matiasovicova J."/>
            <person name="Kubasova T."/>
            <person name="Cejkova D."/>
            <person name="Rychlik I."/>
        </authorList>
    </citation>
    <scope>NUCLEOTIDE SEQUENCE [LARGE SCALE GENOMIC DNA]</scope>
    <source>
        <strain evidence="7 8">An435</strain>
    </source>
</reference>
<dbReference type="Gene3D" id="2.60.120.1290">
    <property type="match status" value="1"/>
</dbReference>
<gene>
    <name evidence="7" type="ORF">H6A19_14175</name>
</gene>
<dbReference type="PRINTS" id="PR00723">
    <property type="entry name" value="SUBTILISIN"/>
</dbReference>
<dbReference type="Pfam" id="PF00082">
    <property type="entry name" value="Peptidase_S8"/>
    <property type="match status" value="2"/>
</dbReference>
<protein>
    <submittedName>
        <fullName evidence="7">S8 family peptidase</fullName>
    </submittedName>
</protein>
<keyword evidence="3 5" id="KW-0378">Hydrolase</keyword>
<evidence type="ECO:0000313" key="7">
    <source>
        <dbReference type="EMBL" id="MBM6820465.1"/>
    </source>
</evidence>
<dbReference type="InterPro" id="IPR036852">
    <property type="entry name" value="Peptidase_S8/S53_dom_sf"/>
</dbReference>
<comment type="caution">
    <text evidence="7">The sequence shown here is derived from an EMBL/GenBank/DDBJ whole genome shotgun (WGS) entry which is preliminary data.</text>
</comment>
<dbReference type="PANTHER" id="PTHR43806">
    <property type="entry name" value="PEPTIDASE S8"/>
    <property type="match status" value="1"/>
</dbReference>
<feature type="domain" description="Peptidase S8/S53" evidence="6">
    <location>
        <begin position="421"/>
        <end position="539"/>
    </location>
</feature>
<keyword evidence="4 5" id="KW-0720">Serine protease</keyword>
<dbReference type="InterPro" id="IPR050131">
    <property type="entry name" value="Peptidase_S8_subtilisin-like"/>
</dbReference>
<dbReference type="PANTHER" id="PTHR43806:SF11">
    <property type="entry name" value="CEREVISIN-RELATED"/>
    <property type="match status" value="1"/>
</dbReference>
<dbReference type="CDD" id="cd07478">
    <property type="entry name" value="Peptidases_S8_CspA-like"/>
    <property type="match status" value="1"/>
</dbReference>
<evidence type="ECO:0000256" key="4">
    <source>
        <dbReference type="ARBA" id="ARBA00022825"/>
    </source>
</evidence>
<dbReference type="InterPro" id="IPR017310">
    <property type="entry name" value="Pept_S8A_subtilisin_clostridia"/>
</dbReference>
<keyword evidence="8" id="KW-1185">Reference proteome</keyword>
<dbReference type="Gene3D" id="3.40.50.200">
    <property type="entry name" value="Peptidase S8/S53 domain"/>
    <property type="match status" value="1"/>
</dbReference>
<evidence type="ECO:0000256" key="1">
    <source>
        <dbReference type="ARBA" id="ARBA00011073"/>
    </source>
</evidence>
<dbReference type="PIRSF" id="PIRSF037894">
    <property type="entry name" value="Subtilisin_rel_CspABC"/>
    <property type="match status" value="1"/>
</dbReference>
<sequence length="552" mass="61082">IYITLLNSEYAIVSIAADIIIKNDQLGSFQDINHIRSILETYVDTNKFNIIYVVPPQLYTLQEISAIDAAQVNLLQANKPLNLNGNGVIVGIIDTGIDYLSEEFRDKNGKSRIISIWDQTIKNNNESTIVPFGSLYTREEINKAIEVYEAGGNPYDIVPSKDINGHGTGMAGIVGALGKNKDIKGIAPECEFVIVKLSESAYTKKLLNLEIPIFSLPTIFAAIEYLKKVLFKEKKPLVVLLPLGSNNGNHKGDNIFDSFIESVSNNVGIVIVTGSGNEADKDGHVSGRIVDKENIEVIDLLVQENQGYMAVEIWVDLPNIIDINLISPSGEETGFIRGVVNVQKTNTFIFEKTQTRISYYLPEEYTGEELISIYFGDITPGIWQIKLRLRSGEMARYNAWLWQSGITLPGTRFLPSDQYGTVTIPGDSDFVVTVAAYNQNNNNSLSYSGVSFREENINKIDLSAGGVNTITVGLNNSTQVISGTSLAAAIGAGACVLLFQWGIVQGNYPYMYSQSIKTFLRRGVNKRGKDIYPNPQWGYGIINFYKIFEEMI</sequence>
<dbReference type="InterPro" id="IPR034045">
    <property type="entry name" value="Pep_S8_CspA-like"/>
</dbReference>
<accession>A0ABS2FIT4</accession>
<evidence type="ECO:0000259" key="6">
    <source>
        <dbReference type="Pfam" id="PF00082"/>
    </source>
</evidence>
<feature type="active site" description="Charge relay system" evidence="5">
    <location>
        <position position="166"/>
    </location>
</feature>
<feature type="active site" description="Charge relay system" evidence="5">
    <location>
        <position position="485"/>
    </location>
</feature>
<feature type="active site" description="Charge relay system" evidence="5">
    <location>
        <position position="94"/>
    </location>
</feature>
<evidence type="ECO:0000256" key="5">
    <source>
        <dbReference type="PROSITE-ProRule" id="PRU01240"/>
    </source>
</evidence>
<feature type="non-terminal residue" evidence="7">
    <location>
        <position position="1"/>
    </location>
</feature>
<evidence type="ECO:0000313" key="8">
    <source>
        <dbReference type="Proteomes" id="UP000767334"/>
    </source>
</evidence>
<dbReference type="EMBL" id="JACJLL010000117">
    <property type="protein sequence ID" value="MBM6820465.1"/>
    <property type="molecule type" value="Genomic_DNA"/>
</dbReference>
<dbReference type="RefSeq" id="WP_204572574.1">
    <property type="nucleotide sequence ID" value="NZ_JACJLL010000117.1"/>
</dbReference>
<evidence type="ECO:0000256" key="2">
    <source>
        <dbReference type="ARBA" id="ARBA00022670"/>
    </source>
</evidence>
<dbReference type="InterPro" id="IPR000209">
    <property type="entry name" value="Peptidase_S8/S53_dom"/>
</dbReference>
<feature type="domain" description="Peptidase S8/S53" evidence="6">
    <location>
        <begin position="85"/>
        <end position="244"/>
    </location>
</feature>
<dbReference type="InterPro" id="IPR015500">
    <property type="entry name" value="Peptidase_S8_subtilisin-rel"/>
</dbReference>
<dbReference type="PROSITE" id="PS51892">
    <property type="entry name" value="SUBTILASE"/>
    <property type="match status" value="1"/>
</dbReference>
<dbReference type="SUPFAM" id="SSF52743">
    <property type="entry name" value="Subtilisin-like"/>
    <property type="match status" value="1"/>
</dbReference>
<comment type="similarity">
    <text evidence="1 5">Belongs to the peptidase S8 family.</text>
</comment>
<dbReference type="Proteomes" id="UP000767334">
    <property type="component" value="Unassembled WGS sequence"/>
</dbReference>
<keyword evidence="2 5" id="KW-0645">Protease</keyword>
<evidence type="ECO:0000256" key="3">
    <source>
        <dbReference type="ARBA" id="ARBA00022801"/>
    </source>
</evidence>
<organism evidence="7 8">
    <name type="scientific">Clostridium saudiense</name>
    <dbReference type="NCBI Taxonomy" id="1414720"/>
    <lineage>
        <taxon>Bacteria</taxon>
        <taxon>Bacillati</taxon>
        <taxon>Bacillota</taxon>
        <taxon>Clostridia</taxon>
        <taxon>Eubacteriales</taxon>
        <taxon>Clostridiaceae</taxon>
        <taxon>Clostridium</taxon>
    </lineage>
</organism>